<evidence type="ECO:0000313" key="3">
    <source>
        <dbReference type="Proteomes" id="UP000198979"/>
    </source>
</evidence>
<evidence type="ECO:0000256" key="1">
    <source>
        <dbReference type="SAM" id="Phobius"/>
    </source>
</evidence>
<name>A0A1I0TQS0_9BACL</name>
<keyword evidence="1" id="KW-1133">Transmembrane helix</keyword>
<accession>A0A1I0TQS0</accession>
<feature type="transmembrane region" description="Helical" evidence="1">
    <location>
        <begin position="6"/>
        <end position="24"/>
    </location>
</feature>
<proteinExistence type="predicted"/>
<dbReference type="STRING" id="150248.SAMN05216169_103922"/>
<sequence>MMLIDWLFDNLFFVFILGFFLSWIGKRVKQMTEVVEKQQQPSQVVHERANASVEEHVQRSHRVVEKEHKHIAPSEQPVKYERKAKTLPKHPLVQGVIFSEVLGPPRAKRPFGRK</sequence>
<reference evidence="3" key="1">
    <citation type="submission" date="2016-10" db="EMBL/GenBank/DDBJ databases">
        <authorList>
            <person name="Varghese N."/>
            <person name="Submissions S."/>
        </authorList>
    </citation>
    <scope>NUCLEOTIDE SEQUENCE [LARGE SCALE GENOMIC DNA]</scope>
    <source>
        <strain evidence="3">K1</strain>
    </source>
</reference>
<keyword evidence="1" id="KW-0812">Transmembrane</keyword>
<dbReference type="AlphaFoldDB" id="A0A1I0TQS0"/>
<gene>
    <name evidence="2" type="ORF">SAMN05216169_103922</name>
</gene>
<evidence type="ECO:0000313" key="2">
    <source>
        <dbReference type="EMBL" id="SFA54098.1"/>
    </source>
</evidence>
<dbReference type="Proteomes" id="UP000198979">
    <property type="component" value="Unassembled WGS sequence"/>
</dbReference>
<keyword evidence="1" id="KW-0472">Membrane</keyword>
<protein>
    <submittedName>
        <fullName evidence="2">Uncharacterized protein</fullName>
    </submittedName>
</protein>
<organism evidence="2 3">
    <name type="scientific">Anoxybacillus pushchinoensis</name>
    <dbReference type="NCBI Taxonomy" id="150248"/>
    <lineage>
        <taxon>Bacteria</taxon>
        <taxon>Bacillati</taxon>
        <taxon>Bacillota</taxon>
        <taxon>Bacilli</taxon>
        <taxon>Bacillales</taxon>
        <taxon>Anoxybacillaceae</taxon>
        <taxon>Anoxybacillus</taxon>
    </lineage>
</organism>
<keyword evidence="3" id="KW-1185">Reference proteome</keyword>
<dbReference type="EMBL" id="FOJQ01000039">
    <property type="protein sequence ID" value="SFA54098.1"/>
    <property type="molecule type" value="Genomic_DNA"/>
</dbReference>